<dbReference type="PANTHER" id="PTHR41786:SF1">
    <property type="entry name" value="6-HYDROXYMETHYLPTERIN DIPHOSPHOKINASE MPTE-LIKE DOMAIN-CONTAINING PROTEIN"/>
    <property type="match status" value="1"/>
</dbReference>
<sequence length="630" mass="72876">MLTDNIVFLKNNYPKLYEELENESTRNQQSNISIENTRNNQKTIIVNKEEKIFYLHSKYDPLREAESIINKLEEKEKIDENSHVIFYGVGLGYHVDVFTKRHPNTSFSLYEPSIEVFQILLDNINLKKLAGGNLEIMQCEFEPEYGNAFLNTLLNKINKKIIISTLPIYENVFEEQYNVFFSKFKELIIGKRINLHTNYAHQKDWITNSMRNMEKVLSTPSIISEKMGTFKNKTAILVAAGPSLNEEIENLRYIKDNGLAYIFSVGSAVNTLIYNNIYPHATSAIDPSVKNQVVFETIKEKKITEIPIIFGSSAGYKTLEDYPGNKYHMITSQDAIALYYMRNDDGSTVNIVSDAPTVAAATLQLLYILGFEKIILVGQNLGYCDKKRYSEGITYHKAELTDEELKKGIWVQDVYGNEIMTTNGFNSMRNQIERYIKQLPNINVINTTKGGARIEGAEFIELRDIIESDLRRKMVDEEGLDELEKNKTRYDKEYMASQSKNMDKAYGSALKINKEYRAILNKIEKVINNRNYTQAKNLYVKLDKELKKIENNDFYKTFILPMNRVQYKILADSIESLNAEKDPQEQGKRIIKSFGNFIDICINDIEMIKPIYDDMKESINEYVEKNSEEE</sequence>
<dbReference type="InterPro" id="IPR002826">
    <property type="entry name" value="MptE-like"/>
</dbReference>
<dbReference type="RefSeq" id="WP_179236323.1">
    <property type="nucleotide sequence ID" value="NZ_JACBNQ010000001.1"/>
</dbReference>
<gene>
    <name evidence="3" type="ORF">HZF24_00615</name>
</gene>
<comment type="caution">
    <text evidence="3">The sequence shown here is derived from an EMBL/GenBank/DDBJ whole genome shotgun (WGS) entry which is preliminary data.</text>
</comment>
<evidence type="ECO:0000313" key="4">
    <source>
        <dbReference type="Proteomes" id="UP000611629"/>
    </source>
</evidence>
<dbReference type="Pfam" id="PF01973">
    <property type="entry name" value="MptE-like"/>
    <property type="match status" value="1"/>
</dbReference>
<dbReference type="Proteomes" id="UP000611629">
    <property type="component" value="Unassembled WGS sequence"/>
</dbReference>
<dbReference type="InterPro" id="IPR045376">
    <property type="entry name" value="Maf_N"/>
</dbReference>
<keyword evidence="4" id="KW-1185">Reference proteome</keyword>
<feature type="domain" description="6-hydroxymethylpterin diphosphokinase MptE-like" evidence="1">
    <location>
        <begin position="208"/>
        <end position="385"/>
    </location>
</feature>
<accession>A0A974GUS7</accession>
<feature type="domain" description="Glycosyltransferase Maf N-terminal" evidence="2">
    <location>
        <begin position="59"/>
        <end position="125"/>
    </location>
</feature>
<evidence type="ECO:0000259" key="2">
    <source>
        <dbReference type="Pfam" id="PF20157"/>
    </source>
</evidence>
<dbReference type="EMBL" id="JACBNQ010000001">
    <property type="protein sequence ID" value="NYB72636.1"/>
    <property type="molecule type" value="Genomic_DNA"/>
</dbReference>
<proteinExistence type="predicted"/>
<reference evidence="3" key="1">
    <citation type="submission" date="2020-07" db="EMBL/GenBank/DDBJ databases">
        <title>Genomic analysis of a strain of Sedimentibacter Hydroxybenzoicus DSM7310.</title>
        <authorList>
            <person name="Ma S."/>
        </authorList>
    </citation>
    <scope>NUCLEOTIDE SEQUENCE</scope>
    <source>
        <strain evidence="3">DSM 7310</strain>
    </source>
</reference>
<dbReference type="Pfam" id="PF20157">
    <property type="entry name" value="Maf_flag10_N"/>
    <property type="match status" value="1"/>
</dbReference>
<evidence type="ECO:0000259" key="1">
    <source>
        <dbReference type="Pfam" id="PF01973"/>
    </source>
</evidence>
<evidence type="ECO:0000313" key="3">
    <source>
        <dbReference type="EMBL" id="NYB72636.1"/>
    </source>
</evidence>
<organism evidence="3 4">
    <name type="scientific">Sedimentibacter hydroxybenzoicus DSM 7310</name>
    <dbReference type="NCBI Taxonomy" id="1123245"/>
    <lineage>
        <taxon>Bacteria</taxon>
        <taxon>Bacillati</taxon>
        <taxon>Bacillota</taxon>
        <taxon>Tissierellia</taxon>
        <taxon>Sedimentibacter</taxon>
    </lineage>
</organism>
<dbReference type="AlphaFoldDB" id="A0A974GUS7"/>
<dbReference type="PANTHER" id="PTHR41786">
    <property type="entry name" value="MOTILITY ACCESSORY FACTOR MAF"/>
    <property type="match status" value="1"/>
</dbReference>
<name>A0A974GUS7_SEDHY</name>
<protein>
    <submittedName>
        <fullName evidence="3">Motility associated factor glycosyltransferase family protein</fullName>
    </submittedName>
</protein>